<keyword evidence="3" id="KW-1185">Reference proteome</keyword>
<sequence length="114" mass="12998">MGWVLGCQSNLMPTCEAVQTRLLQPEIFGCQTTFDRAAKPNHSSYPWAQTILLLGLLKRIHGRWACIPWAFAWYLLVTLRLGRQRLHGRAIGFETKFAQAMRLLRFVAGAVQAR</sequence>
<name>D3RR56_ALLVD</name>
<keyword evidence="1" id="KW-1133">Transmembrane helix</keyword>
<reference evidence="2 3" key="1">
    <citation type="journal article" date="2011" name="Stand. Genomic Sci.">
        <title>Complete genome sequence of Allochromatium vinosum DSM 180(T).</title>
        <authorList>
            <person name="Weissgerber T."/>
            <person name="Zigann R."/>
            <person name="Bruce D."/>
            <person name="Chang Y.J."/>
            <person name="Detter J.C."/>
            <person name="Han C."/>
            <person name="Hauser L."/>
            <person name="Jeffries C.D."/>
            <person name="Land M."/>
            <person name="Munk A.C."/>
            <person name="Tapia R."/>
            <person name="Dahl C."/>
        </authorList>
    </citation>
    <scope>NUCLEOTIDE SEQUENCE [LARGE SCALE GENOMIC DNA]</scope>
    <source>
        <strain evidence="3">ATCC 17899 / DSM 180 / NBRC 103801 / NCIMB 10441 / D</strain>
    </source>
</reference>
<proteinExistence type="predicted"/>
<dbReference type="EMBL" id="CP001896">
    <property type="protein sequence ID" value="ADC61884.1"/>
    <property type="molecule type" value="Genomic_DNA"/>
</dbReference>
<evidence type="ECO:0000313" key="2">
    <source>
        <dbReference type="EMBL" id="ADC61884.1"/>
    </source>
</evidence>
<dbReference type="eggNOG" id="COG3385">
    <property type="taxonomic scope" value="Bacteria"/>
</dbReference>
<gene>
    <name evidence="2" type="ordered locus">Alvin_0941</name>
</gene>
<keyword evidence="1" id="KW-0472">Membrane</keyword>
<feature type="transmembrane region" description="Helical" evidence="1">
    <location>
        <begin position="62"/>
        <end position="81"/>
    </location>
</feature>
<keyword evidence="1" id="KW-0812">Transmembrane</keyword>
<organism evidence="2 3">
    <name type="scientific">Allochromatium vinosum (strain ATCC 17899 / DSM 180 / NBRC 103801 / NCIMB 10441 / D)</name>
    <name type="common">Chromatium vinosum</name>
    <dbReference type="NCBI Taxonomy" id="572477"/>
    <lineage>
        <taxon>Bacteria</taxon>
        <taxon>Pseudomonadati</taxon>
        <taxon>Pseudomonadota</taxon>
        <taxon>Gammaproteobacteria</taxon>
        <taxon>Chromatiales</taxon>
        <taxon>Chromatiaceae</taxon>
        <taxon>Allochromatium</taxon>
    </lineage>
</organism>
<dbReference type="HOGENOM" id="CLU_2115841_0_0_6"/>
<dbReference type="KEGG" id="alv:Alvin_0941"/>
<evidence type="ECO:0000256" key="1">
    <source>
        <dbReference type="SAM" id="Phobius"/>
    </source>
</evidence>
<evidence type="ECO:0000313" key="3">
    <source>
        <dbReference type="Proteomes" id="UP000001441"/>
    </source>
</evidence>
<dbReference type="Proteomes" id="UP000001441">
    <property type="component" value="Chromosome"/>
</dbReference>
<protein>
    <submittedName>
        <fullName evidence="2">Uncharacterized protein</fullName>
    </submittedName>
</protein>
<dbReference type="AlphaFoldDB" id="D3RR56"/>
<accession>D3RR56</accession>
<dbReference type="STRING" id="572477.Alvin_0941"/>